<protein>
    <submittedName>
        <fullName evidence="1">Uncharacterized protein</fullName>
    </submittedName>
</protein>
<gene>
    <name evidence="1" type="ORF">FA14DRAFT_32680</name>
</gene>
<name>A0A316VBI8_9BASI</name>
<accession>A0A316VBI8</accession>
<dbReference type="Proteomes" id="UP000245771">
    <property type="component" value="Unassembled WGS sequence"/>
</dbReference>
<dbReference type="AlphaFoldDB" id="A0A316VBI8"/>
<organism evidence="1 2">
    <name type="scientific">Meira miltonrushii</name>
    <dbReference type="NCBI Taxonomy" id="1280837"/>
    <lineage>
        <taxon>Eukaryota</taxon>
        <taxon>Fungi</taxon>
        <taxon>Dikarya</taxon>
        <taxon>Basidiomycota</taxon>
        <taxon>Ustilaginomycotina</taxon>
        <taxon>Exobasidiomycetes</taxon>
        <taxon>Exobasidiales</taxon>
        <taxon>Brachybasidiaceae</taxon>
        <taxon>Meira</taxon>
    </lineage>
</organism>
<evidence type="ECO:0000313" key="1">
    <source>
        <dbReference type="EMBL" id="PWN34664.1"/>
    </source>
</evidence>
<proteinExistence type="predicted"/>
<sequence>MYYSRATPKLWRNMLYIRRDDSIRPDISQDLQILSRIKTWSKNVEFNQLAVVLQLNRSAELRASELFLKSLENSGVCDLVLGHDGSSLYATSDLNRRLSTRLCSTLRSLVLSAYYFDRTTAFLLQKLMEGSPVLEILSFSPLSEIYLKARNPSYRTSARLQWHPDDIIEAQKAMRISTKLRALDLLDFWSFECDLHTKEFLLAAVNKLEYLTITFKT</sequence>
<reference evidence="1 2" key="1">
    <citation type="journal article" date="2018" name="Mol. Biol. Evol.">
        <title>Broad Genomic Sampling Reveals a Smut Pathogenic Ancestry of the Fungal Clade Ustilaginomycotina.</title>
        <authorList>
            <person name="Kijpornyongpan T."/>
            <person name="Mondo S.J."/>
            <person name="Barry K."/>
            <person name="Sandor L."/>
            <person name="Lee J."/>
            <person name="Lipzen A."/>
            <person name="Pangilinan J."/>
            <person name="LaButti K."/>
            <person name="Hainaut M."/>
            <person name="Henrissat B."/>
            <person name="Grigoriev I.V."/>
            <person name="Spatafora J.W."/>
            <person name="Aime M.C."/>
        </authorList>
    </citation>
    <scope>NUCLEOTIDE SEQUENCE [LARGE SCALE GENOMIC DNA]</scope>
    <source>
        <strain evidence="1 2">MCA 3882</strain>
    </source>
</reference>
<evidence type="ECO:0000313" key="2">
    <source>
        <dbReference type="Proteomes" id="UP000245771"/>
    </source>
</evidence>
<dbReference type="RefSeq" id="XP_025354966.1">
    <property type="nucleotide sequence ID" value="XM_025502200.1"/>
</dbReference>
<keyword evidence="2" id="KW-1185">Reference proteome</keyword>
<dbReference type="EMBL" id="KZ819603">
    <property type="protein sequence ID" value="PWN34664.1"/>
    <property type="molecule type" value="Genomic_DNA"/>
</dbReference>
<dbReference type="InParanoid" id="A0A316VBI8"/>
<dbReference type="GeneID" id="37023981"/>